<dbReference type="AlphaFoldDB" id="B6II51"/>
<dbReference type="RefSeq" id="XP_045099144.1">
    <property type="nucleotide sequence ID" value="XM_045242075.1"/>
</dbReference>
<dbReference type="InParanoid" id="B6II51"/>
<reference evidence="1 2" key="1">
    <citation type="journal article" date="2003" name="PLoS Biol.">
        <title>The genome sequence of Caenorhabditis briggsae: a platform for comparative genomics.</title>
        <authorList>
            <person name="Stein L.D."/>
            <person name="Bao Z."/>
            <person name="Blasiar D."/>
            <person name="Blumenthal T."/>
            <person name="Brent M.R."/>
            <person name="Chen N."/>
            <person name="Chinwalla A."/>
            <person name="Clarke L."/>
            <person name="Clee C."/>
            <person name="Coghlan A."/>
            <person name="Coulson A."/>
            <person name="D'Eustachio P."/>
            <person name="Fitch D.H."/>
            <person name="Fulton L.A."/>
            <person name="Fulton R.E."/>
            <person name="Griffiths-Jones S."/>
            <person name="Harris T.W."/>
            <person name="Hillier L.W."/>
            <person name="Kamath R."/>
            <person name="Kuwabara P.E."/>
            <person name="Mardis E.R."/>
            <person name="Marra M.A."/>
            <person name="Miner T.L."/>
            <person name="Minx P."/>
            <person name="Mullikin J.C."/>
            <person name="Plumb R.W."/>
            <person name="Rogers J."/>
            <person name="Schein J.E."/>
            <person name="Sohrmann M."/>
            <person name="Spieth J."/>
            <person name="Stajich J.E."/>
            <person name="Wei C."/>
            <person name="Willey D."/>
            <person name="Wilson R.K."/>
            <person name="Durbin R."/>
            <person name="Waterston R.H."/>
        </authorList>
    </citation>
    <scope>NUCLEOTIDE SEQUENCE [LARGE SCALE GENOMIC DNA]</scope>
    <source>
        <strain evidence="1 2">AF16</strain>
    </source>
</reference>
<evidence type="ECO:0000313" key="1">
    <source>
        <dbReference type="EMBL" id="CAR99581.1"/>
    </source>
</evidence>
<dbReference type="Proteomes" id="UP000008549">
    <property type="component" value="Unassembled WGS sequence"/>
</dbReference>
<dbReference type="HOGENOM" id="CLU_3385244_0_0_1"/>
<reference evidence="1 2" key="2">
    <citation type="journal article" date="2011" name="PLoS Genet.">
        <title>Caenorhabditis briggsae recombinant inbred line genotypes reveal inter-strain incompatibility and the evolution of recombination.</title>
        <authorList>
            <person name="Ross J.A."/>
            <person name="Koboldt D.C."/>
            <person name="Staisch J.E."/>
            <person name="Chamberlin H.M."/>
            <person name="Gupta B.P."/>
            <person name="Miller R.D."/>
            <person name="Baird S.E."/>
            <person name="Haag E.S."/>
        </authorList>
    </citation>
    <scope>NUCLEOTIDE SEQUENCE [LARGE SCALE GENOMIC DNA]</scope>
    <source>
        <strain evidence="1 2">AF16</strain>
    </source>
</reference>
<dbReference type="KEGG" id="cbr:CBG_25528"/>
<dbReference type="GeneID" id="68917014"/>
<proteinExistence type="predicted"/>
<accession>B6II51</accession>
<dbReference type="CTD" id="68917014"/>
<gene>
    <name evidence="1" type="ORF">CBG25528</name>
    <name evidence="1" type="ORF">CBG_25528</name>
</gene>
<keyword evidence="2" id="KW-1185">Reference proteome</keyword>
<organism evidence="1 2">
    <name type="scientific">Caenorhabditis briggsae</name>
    <dbReference type="NCBI Taxonomy" id="6238"/>
    <lineage>
        <taxon>Eukaryota</taxon>
        <taxon>Metazoa</taxon>
        <taxon>Ecdysozoa</taxon>
        <taxon>Nematoda</taxon>
        <taxon>Chromadorea</taxon>
        <taxon>Rhabditida</taxon>
        <taxon>Rhabditina</taxon>
        <taxon>Rhabditomorpha</taxon>
        <taxon>Rhabditoidea</taxon>
        <taxon>Rhabditidae</taxon>
        <taxon>Peloderinae</taxon>
        <taxon>Caenorhabditis</taxon>
    </lineage>
</organism>
<name>B6II51_CAEBR</name>
<sequence>MFTLIIMGMLHISKLGKKALDLVSLQNYTTNRL</sequence>
<dbReference type="EMBL" id="HE601002">
    <property type="protein sequence ID" value="CAR99581.1"/>
    <property type="molecule type" value="Genomic_DNA"/>
</dbReference>
<protein>
    <submittedName>
        <fullName evidence="1">Protein CBG25528</fullName>
    </submittedName>
</protein>
<evidence type="ECO:0000313" key="2">
    <source>
        <dbReference type="Proteomes" id="UP000008549"/>
    </source>
</evidence>